<keyword evidence="2" id="KW-0378">Hydrolase</keyword>
<evidence type="ECO:0000313" key="6">
    <source>
        <dbReference type="EMBL" id="KDO38232.1"/>
    </source>
</evidence>
<evidence type="ECO:0000313" key="7">
    <source>
        <dbReference type="Proteomes" id="UP000027120"/>
    </source>
</evidence>
<evidence type="ECO:0000259" key="5">
    <source>
        <dbReference type="Pfam" id="PF01582"/>
    </source>
</evidence>
<dbReference type="EMBL" id="KK788438">
    <property type="protein sequence ID" value="KDO38232.1"/>
    <property type="molecule type" value="Genomic_DNA"/>
</dbReference>
<dbReference type="InterPro" id="IPR000157">
    <property type="entry name" value="TIR_dom"/>
</dbReference>
<dbReference type="GO" id="GO:0061809">
    <property type="term" value="F:NAD+ nucleosidase activity, cyclic ADP-ribose generating"/>
    <property type="evidence" value="ECO:0007669"/>
    <property type="project" value="UniProtKB-EC"/>
</dbReference>
<comment type="catalytic activity">
    <reaction evidence="4">
        <text>NAD(+) + H2O = ADP-D-ribose + nicotinamide + H(+)</text>
        <dbReference type="Rhea" id="RHEA:16301"/>
        <dbReference type="ChEBI" id="CHEBI:15377"/>
        <dbReference type="ChEBI" id="CHEBI:15378"/>
        <dbReference type="ChEBI" id="CHEBI:17154"/>
        <dbReference type="ChEBI" id="CHEBI:57540"/>
        <dbReference type="ChEBI" id="CHEBI:57967"/>
        <dbReference type="EC" id="3.2.2.6"/>
    </reaction>
    <physiologicalReaction direction="left-to-right" evidence="4">
        <dbReference type="Rhea" id="RHEA:16302"/>
    </physiologicalReaction>
</comment>
<feature type="non-terminal residue" evidence="6">
    <location>
        <position position="75"/>
    </location>
</feature>
<dbReference type="InterPro" id="IPR035897">
    <property type="entry name" value="Toll_tir_struct_dom_sf"/>
</dbReference>
<evidence type="ECO:0000256" key="2">
    <source>
        <dbReference type="ARBA" id="ARBA00022801"/>
    </source>
</evidence>
<dbReference type="Gene3D" id="3.40.50.10140">
    <property type="entry name" value="Toll/interleukin-1 receptor homology (TIR) domain"/>
    <property type="match status" value="1"/>
</dbReference>
<dbReference type="Proteomes" id="UP000027120">
    <property type="component" value="Unassembled WGS sequence"/>
</dbReference>
<dbReference type="EC" id="3.2.2.6" evidence="1"/>
<dbReference type="SUPFAM" id="SSF52200">
    <property type="entry name" value="Toll/Interleukin receptor TIR domain"/>
    <property type="match status" value="1"/>
</dbReference>
<dbReference type="PANTHER" id="PTHR32009">
    <property type="entry name" value="TMV RESISTANCE PROTEIN N-LIKE"/>
    <property type="match status" value="1"/>
</dbReference>
<proteinExistence type="predicted"/>
<feature type="non-terminal residue" evidence="6">
    <location>
        <position position="1"/>
    </location>
</feature>
<dbReference type="GO" id="GO:0007165">
    <property type="term" value="P:signal transduction"/>
    <property type="evidence" value="ECO:0007669"/>
    <property type="project" value="InterPro"/>
</dbReference>
<keyword evidence="3" id="KW-0520">NAD</keyword>
<feature type="domain" description="TIR" evidence="5">
    <location>
        <begin position="1"/>
        <end position="72"/>
    </location>
</feature>
<accession>A0A067DGV9</accession>
<name>A0A067DGV9_CITSI</name>
<evidence type="ECO:0000256" key="4">
    <source>
        <dbReference type="ARBA" id="ARBA00047304"/>
    </source>
</evidence>
<reference evidence="6 7" key="1">
    <citation type="submission" date="2014-04" db="EMBL/GenBank/DDBJ databases">
        <authorList>
            <consortium name="International Citrus Genome Consortium"/>
            <person name="Gmitter F."/>
            <person name="Chen C."/>
            <person name="Farmerie W."/>
            <person name="Harkins T."/>
            <person name="Desany B."/>
            <person name="Mohiuddin M."/>
            <person name="Kodira C."/>
            <person name="Borodovsky M."/>
            <person name="Lomsadze A."/>
            <person name="Burns P."/>
            <person name="Jenkins J."/>
            <person name="Prochnik S."/>
            <person name="Shu S."/>
            <person name="Chapman J."/>
            <person name="Pitluck S."/>
            <person name="Schmutz J."/>
            <person name="Rokhsar D."/>
        </authorList>
    </citation>
    <scope>NUCLEOTIDE SEQUENCE</scope>
</reference>
<keyword evidence="7" id="KW-1185">Reference proteome</keyword>
<evidence type="ECO:0000256" key="3">
    <source>
        <dbReference type="ARBA" id="ARBA00023027"/>
    </source>
</evidence>
<organism evidence="6 7">
    <name type="scientific">Citrus sinensis</name>
    <name type="common">Sweet orange</name>
    <name type="synonym">Citrus aurantium var. sinensis</name>
    <dbReference type="NCBI Taxonomy" id="2711"/>
    <lineage>
        <taxon>Eukaryota</taxon>
        <taxon>Viridiplantae</taxon>
        <taxon>Streptophyta</taxon>
        <taxon>Embryophyta</taxon>
        <taxon>Tracheophyta</taxon>
        <taxon>Spermatophyta</taxon>
        <taxon>Magnoliopsida</taxon>
        <taxon>eudicotyledons</taxon>
        <taxon>Gunneridae</taxon>
        <taxon>Pentapetalae</taxon>
        <taxon>rosids</taxon>
        <taxon>malvids</taxon>
        <taxon>Sapindales</taxon>
        <taxon>Rutaceae</taxon>
        <taxon>Aurantioideae</taxon>
        <taxon>Citrus</taxon>
    </lineage>
</organism>
<protein>
    <recommendedName>
        <fullName evidence="1">ADP-ribosyl cyclase/cyclic ADP-ribose hydrolase</fullName>
        <ecNumber evidence="1">3.2.2.6</ecNumber>
    </recommendedName>
</protein>
<dbReference type="PANTHER" id="PTHR32009:SF39">
    <property type="entry name" value="TIR DOMAIN-CONTAINING PROTEIN"/>
    <property type="match status" value="1"/>
</dbReference>
<dbReference type="AlphaFoldDB" id="A0A067DGV9"/>
<dbReference type="Pfam" id="PF01582">
    <property type="entry name" value="TIR"/>
    <property type="match status" value="1"/>
</dbReference>
<gene>
    <name evidence="6" type="ORF">CISIN_1g047650mg</name>
</gene>
<sequence>CLDELLKIVECKNRKNQNFPTFNDVEPTIVRKQTTTFGEAFAKHEEFFKDNIKKVQNWRQALKVVANISGWELRG</sequence>
<dbReference type="SMR" id="A0A067DGV9"/>
<evidence type="ECO:0000256" key="1">
    <source>
        <dbReference type="ARBA" id="ARBA00011982"/>
    </source>
</evidence>